<keyword evidence="3" id="KW-0146">Chitin degradation</keyword>
<evidence type="ECO:0000256" key="5">
    <source>
        <dbReference type="ARBA" id="ARBA00023295"/>
    </source>
</evidence>
<dbReference type="GO" id="GO:0000272">
    <property type="term" value="P:polysaccharide catabolic process"/>
    <property type="evidence" value="ECO:0007669"/>
    <property type="project" value="UniProtKB-KW"/>
</dbReference>
<keyword evidence="4" id="KW-0119">Carbohydrate metabolism</keyword>
<dbReference type="Gene3D" id="3.20.20.80">
    <property type="entry name" value="Glycosidases"/>
    <property type="match status" value="2"/>
</dbReference>
<comment type="catalytic activity">
    <reaction evidence="1">
        <text>Random endo-hydrolysis of N-acetyl-beta-D-glucosaminide (1-&gt;4)-beta-linkages in chitin and chitodextrins.</text>
        <dbReference type="EC" id="3.2.1.14"/>
    </reaction>
</comment>
<evidence type="ECO:0000256" key="3">
    <source>
        <dbReference type="ARBA" id="ARBA00023024"/>
    </source>
</evidence>
<dbReference type="GO" id="GO:0008061">
    <property type="term" value="F:chitin binding"/>
    <property type="evidence" value="ECO:0007669"/>
    <property type="project" value="InterPro"/>
</dbReference>
<keyword evidence="6" id="KW-0624">Polysaccharide degradation</keyword>
<dbReference type="Gene3D" id="3.10.50.10">
    <property type="match status" value="2"/>
</dbReference>
<feature type="signal peptide" evidence="9">
    <location>
        <begin position="1"/>
        <end position="23"/>
    </location>
</feature>
<dbReference type="Pfam" id="PF00704">
    <property type="entry name" value="Glyco_hydro_18"/>
    <property type="match status" value="2"/>
</dbReference>
<evidence type="ECO:0000256" key="7">
    <source>
        <dbReference type="RuleBase" id="RU000489"/>
    </source>
</evidence>
<keyword evidence="2 7" id="KW-0378">Hydrolase</keyword>
<accession>A0A8H7XP76</accession>
<dbReference type="PROSITE" id="PS51910">
    <property type="entry name" value="GH18_2"/>
    <property type="match status" value="2"/>
</dbReference>
<evidence type="ECO:0000256" key="6">
    <source>
        <dbReference type="ARBA" id="ARBA00023326"/>
    </source>
</evidence>
<gene>
    <name evidence="11" type="ORF">JR316_011308</name>
</gene>
<feature type="domain" description="GH18" evidence="10">
    <location>
        <begin position="53"/>
        <end position="458"/>
    </location>
</feature>
<dbReference type="GO" id="GO:0006032">
    <property type="term" value="P:chitin catabolic process"/>
    <property type="evidence" value="ECO:0007669"/>
    <property type="project" value="UniProtKB-KW"/>
</dbReference>
<dbReference type="InterPro" id="IPR001579">
    <property type="entry name" value="Glyco_hydro_18_chit_AS"/>
</dbReference>
<reference evidence="11" key="1">
    <citation type="submission" date="2021-02" db="EMBL/GenBank/DDBJ databases">
        <title>Psilocybe cubensis genome.</title>
        <authorList>
            <person name="Mckernan K.J."/>
            <person name="Crawford S."/>
            <person name="Trippe A."/>
            <person name="Kane L.T."/>
            <person name="Mclaughlin S."/>
        </authorList>
    </citation>
    <scope>NUCLEOTIDE SEQUENCE [LARGE SCALE GENOMIC DNA]</scope>
    <source>
        <strain evidence="11">MGC-MH-2018</strain>
    </source>
</reference>
<organism evidence="11">
    <name type="scientific">Psilocybe cubensis</name>
    <name type="common">Psychedelic mushroom</name>
    <name type="synonym">Stropharia cubensis</name>
    <dbReference type="NCBI Taxonomy" id="181762"/>
    <lineage>
        <taxon>Eukaryota</taxon>
        <taxon>Fungi</taxon>
        <taxon>Dikarya</taxon>
        <taxon>Basidiomycota</taxon>
        <taxon>Agaricomycotina</taxon>
        <taxon>Agaricomycetes</taxon>
        <taxon>Agaricomycetidae</taxon>
        <taxon>Agaricales</taxon>
        <taxon>Agaricineae</taxon>
        <taxon>Strophariaceae</taxon>
        <taxon>Psilocybe</taxon>
    </lineage>
</organism>
<dbReference type="InterPro" id="IPR001223">
    <property type="entry name" value="Glyco_hydro18_cat"/>
</dbReference>
<dbReference type="SMART" id="SM00636">
    <property type="entry name" value="Glyco_18"/>
    <property type="match status" value="2"/>
</dbReference>
<dbReference type="PANTHER" id="PTHR11177:SF317">
    <property type="entry name" value="CHITINASE 12-RELATED"/>
    <property type="match status" value="1"/>
</dbReference>
<evidence type="ECO:0000256" key="4">
    <source>
        <dbReference type="ARBA" id="ARBA00023277"/>
    </source>
</evidence>
<dbReference type="PANTHER" id="PTHR11177">
    <property type="entry name" value="CHITINASE"/>
    <property type="match status" value="1"/>
</dbReference>
<keyword evidence="9" id="KW-0732">Signal</keyword>
<comment type="caution">
    <text evidence="11">The sequence shown here is derived from an EMBL/GenBank/DDBJ whole genome shotgun (WGS) entry which is preliminary data.</text>
</comment>
<evidence type="ECO:0000256" key="2">
    <source>
        <dbReference type="ARBA" id="ARBA00022801"/>
    </source>
</evidence>
<dbReference type="InterPro" id="IPR050314">
    <property type="entry name" value="Glycosyl_Hydrlase_18"/>
</dbReference>
<dbReference type="PROSITE" id="PS01095">
    <property type="entry name" value="GH18_1"/>
    <property type="match status" value="2"/>
</dbReference>
<dbReference type="EMBL" id="JAFIQS010000014">
    <property type="protein sequence ID" value="KAG5163531.1"/>
    <property type="molecule type" value="Genomic_DNA"/>
</dbReference>
<dbReference type="FunFam" id="3.20.20.80:FF:000164">
    <property type="entry name" value="Chitinase, variant"/>
    <property type="match status" value="2"/>
</dbReference>
<feature type="domain" description="GH18" evidence="10">
    <location>
        <begin position="523"/>
        <end position="894"/>
    </location>
</feature>
<feature type="chain" id="PRO_5034274015" description="GH18 domain-containing protein" evidence="9">
    <location>
        <begin position="24"/>
        <end position="894"/>
    </location>
</feature>
<evidence type="ECO:0000256" key="1">
    <source>
        <dbReference type="ARBA" id="ARBA00000822"/>
    </source>
</evidence>
<evidence type="ECO:0000259" key="10">
    <source>
        <dbReference type="PROSITE" id="PS51910"/>
    </source>
</evidence>
<dbReference type="GO" id="GO:0005576">
    <property type="term" value="C:extracellular region"/>
    <property type="evidence" value="ECO:0007669"/>
    <property type="project" value="TreeGrafter"/>
</dbReference>
<evidence type="ECO:0000256" key="9">
    <source>
        <dbReference type="SAM" id="SignalP"/>
    </source>
</evidence>
<dbReference type="InterPro" id="IPR011583">
    <property type="entry name" value="Chitinase_II/V-like_cat"/>
</dbReference>
<sequence length="894" mass="95003">MFCDKCSPSLLAGLAALFSNVLAAPHCNLVPPTRPSLTAQTGSSGSIADGMDVVATGWYPGWLGSQLPPNEISWTKYSALTFAFATTTPDPSVIALDDESAALLPTFVNEAHNNCVDALLSIGGWTGSIYYSTAVGSADNRTTFVKAILDLVNTYALDGIDFDWEYPSRQGIGCNTISDDDSANFLSFLEELREDPVGADLTLTAAVGLTPFAGPGGIPLSDVSAFADVLDHIAIMNYDVWGAWSTDVGPNAPLNDSCAAVQAGSATSAVKAWTDAGFPASKANISLISNVEALSNSCELFHAKIVLGVAAYGHSFHVATNDALDNAGNLALYPPFDKSQQPLGDSDIPGAPPSEDECGNPVGVSGTFNFNGMVAAGFLDTNGNAAAGIDYRFDNCSQTPFVYDPNNQTMISYDDQTSFAAKGRFIDENGLAGFAIWHVAGDYNDTLLNAISDALDLEQNLFLYLFTALLPFVSALPPPSPHDDQLLARGFKHSHRPLNSPAKSPNQGYDGSNSAPTPSMNGSIIAAWYPGWLSSEYPPETLSWSKYNVMTFSFGVPTTDPAVLSIDAKSEAALPGFVSNAKKNNVKAVLSIGGWAGSQHFSSIMSTPESRTTFVKTCLDTVRKYDLDGIDFDWEYPGKKGDESNEVSPYDSDNFLAFLQELRKDPSGADLVLSAAVGMTPFFGTDGKPKSDVAAFAEVFDYIAIMAYDIWGAWSPSVGPNAPLYDRCSPNAAGSAETAVEAWANAQFPVDQIVLGLASYGRGYTLKNGESENIGNFPGFEASSIPPGDEDTSTVACPTNTGLFNFQGLIKLGYLKEDGTPAPDVKYKFDDCSQTPYLFKESGSIVVSFDDARSFGSKTRYVKDHGLCGVAVWHGVGDYKDILLDSVHAAMTSS</sequence>
<evidence type="ECO:0000256" key="8">
    <source>
        <dbReference type="SAM" id="MobiDB-lite"/>
    </source>
</evidence>
<keyword evidence="5 7" id="KW-0326">Glycosidase</keyword>
<dbReference type="InterPro" id="IPR029070">
    <property type="entry name" value="Chitinase_insertion_sf"/>
</dbReference>
<proteinExistence type="predicted"/>
<name>A0A8H7XP76_PSICU</name>
<dbReference type="SUPFAM" id="SSF51445">
    <property type="entry name" value="(Trans)glycosidases"/>
    <property type="match status" value="2"/>
</dbReference>
<dbReference type="AlphaFoldDB" id="A0A8H7XP76"/>
<feature type="region of interest" description="Disordered" evidence="8">
    <location>
        <begin position="336"/>
        <end position="357"/>
    </location>
</feature>
<protein>
    <recommendedName>
        <fullName evidence="10">GH18 domain-containing protein</fullName>
    </recommendedName>
</protein>
<dbReference type="SUPFAM" id="SSF54556">
    <property type="entry name" value="Chitinase insertion domain"/>
    <property type="match status" value="2"/>
</dbReference>
<dbReference type="GO" id="GO:0008843">
    <property type="term" value="F:endochitinase activity"/>
    <property type="evidence" value="ECO:0007669"/>
    <property type="project" value="UniProtKB-EC"/>
</dbReference>
<evidence type="ECO:0000313" key="11">
    <source>
        <dbReference type="EMBL" id="KAG5163531.1"/>
    </source>
</evidence>
<dbReference type="InterPro" id="IPR017853">
    <property type="entry name" value="GH"/>
</dbReference>